<feature type="domain" description="HTH gntR-type" evidence="4">
    <location>
        <begin position="6"/>
        <end position="73"/>
    </location>
</feature>
<name>A0A6A8MCX8_9FIRM</name>
<dbReference type="SMART" id="SM00345">
    <property type="entry name" value="HTH_GNTR"/>
    <property type="match status" value="1"/>
</dbReference>
<sequence>MIVKPDTLRDQAYKLIRNQIVTRELPLGSHLSVADLSRDLGISNSPIREAISKLENEGLVVSHPNSGFHVVTFDDKLVQELNETLIAFMSGCYELCCISGREVELAELLKERLDIQSQQYTGELTFEYVQKTIEFDKAFVDACHNDMLSSMLESRFYLLALSTFYLYQDEKESYIQNYHEHQDLLEKVKSGNHEQVFNAIRHHLTKENHYSGNRGK</sequence>
<dbReference type="Pfam" id="PF00392">
    <property type="entry name" value="GntR"/>
    <property type="match status" value="1"/>
</dbReference>
<dbReference type="SUPFAM" id="SSF46785">
    <property type="entry name" value="Winged helix' DNA-binding domain"/>
    <property type="match status" value="1"/>
</dbReference>
<keyword evidence="2" id="KW-0238">DNA-binding</keyword>
<accession>A0A6A8MCX8</accession>
<evidence type="ECO:0000259" key="4">
    <source>
        <dbReference type="PROSITE" id="PS50949"/>
    </source>
</evidence>
<evidence type="ECO:0000256" key="1">
    <source>
        <dbReference type="ARBA" id="ARBA00023015"/>
    </source>
</evidence>
<reference evidence="5" key="1">
    <citation type="submission" date="2019-09" db="EMBL/GenBank/DDBJ databases">
        <title>In-depth cultivation of the pig gut microbiome towards novel bacterial diversity and tailored functional studies.</title>
        <authorList>
            <person name="Wylensek D."/>
            <person name="Hitch T.C.A."/>
            <person name="Clavel T."/>
        </authorList>
    </citation>
    <scope>NUCLEOTIDE SEQUENCE</scope>
    <source>
        <strain evidence="5">RF-744-FAT-WT-3</strain>
    </source>
</reference>
<dbReference type="EMBL" id="VUNB01000006">
    <property type="protein sequence ID" value="MST69537.1"/>
    <property type="molecule type" value="Genomic_DNA"/>
</dbReference>
<evidence type="ECO:0000256" key="2">
    <source>
        <dbReference type="ARBA" id="ARBA00023125"/>
    </source>
</evidence>
<dbReference type="Gene3D" id="1.10.10.10">
    <property type="entry name" value="Winged helix-like DNA-binding domain superfamily/Winged helix DNA-binding domain"/>
    <property type="match status" value="1"/>
</dbReference>
<dbReference type="PANTHER" id="PTHR43537:SF24">
    <property type="entry name" value="GLUCONATE OPERON TRANSCRIPTIONAL REPRESSOR"/>
    <property type="match status" value="1"/>
</dbReference>
<dbReference type="SUPFAM" id="SSF48008">
    <property type="entry name" value="GntR ligand-binding domain-like"/>
    <property type="match status" value="1"/>
</dbReference>
<dbReference type="InterPro" id="IPR000524">
    <property type="entry name" value="Tscrpt_reg_HTH_GntR"/>
</dbReference>
<dbReference type="GO" id="GO:0043565">
    <property type="term" value="F:sequence-specific DNA binding"/>
    <property type="evidence" value="ECO:0007669"/>
    <property type="project" value="InterPro"/>
</dbReference>
<dbReference type="RefSeq" id="WP_154573008.1">
    <property type="nucleotide sequence ID" value="NZ_JAQXPA010000085.1"/>
</dbReference>
<evidence type="ECO:0000313" key="5">
    <source>
        <dbReference type="EMBL" id="MST69537.1"/>
    </source>
</evidence>
<dbReference type="InterPro" id="IPR036388">
    <property type="entry name" value="WH-like_DNA-bd_sf"/>
</dbReference>
<dbReference type="InterPro" id="IPR011711">
    <property type="entry name" value="GntR_C"/>
</dbReference>
<gene>
    <name evidence="5" type="ORF">FYJ66_08065</name>
</gene>
<dbReference type="InterPro" id="IPR000485">
    <property type="entry name" value="AsnC-type_HTH_dom"/>
</dbReference>
<comment type="caution">
    <text evidence="5">The sequence shown here is derived from an EMBL/GenBank/DDBJ whole genome shotgun (WGS) entry which is preliminary data.</text>
</comment>
<keyword evidence="3" id="KW-0804">Transcription</keyword>
<dbReference type="InterPro" id="IPR036390">
    <property type="entry name" value="WH_DNA-bd_sf"/>
</dbReference>
<dbReference type="PRINTS" id="PR00033">
    <property type="entry name" value="HTHASNC"/>
</dbReference>
<dbReference type="InterPro" id="IPR008920">
    <property type="entry name" value="TF_FadR/GntR_C"/>
</dbReference>
<dbReference type="PROSITE" id="PS50949">
    <property type="entry name" value="HTH_GNTR"/>
    <property type="match status" value="1"/>
</dbReference>
<dbReference type="GO" id="GO:0003700">
    <property type="term" value="F:DNA-binding transcription factor activity"/>
    <property type="evidence" value="ECO:0007669"/>
    <property type="project" value="InterPro"/>
</dbReference>
<keyword evidence="1" id="KW-0805">Transcription regulation</keyword>
<organism evidence="5">
    <name type="scientific">Baileyella intestinalis</name>
    <dbReference type="NCBI Taxonomy" id="2606709"/>
    <lineage>
        <taxon>Bacteria</taxon>
        <taxon>Bacillati</taxon>
        <taxon>Bacillota</taxon>
        <taxon>Clostridia</taxon>
        <taxon>Peptostreptococcales</taxon>
        <taxon>Anaerovoracaceae</taxon>
        <taxon>Baileyella</taxon>
    </lineage>
</organism>
<dbReference type="Pfam" id="PF07729">
    <property type="entry name" value="FCD"/>
    <property type="match status" value="1"/>
</dbReference>
<proteinExistence type="predicted"/>
<evidence type="ECO:0000256" key="3">
    <source>
        <dbReference type="ARBA" id="ARBA00023163"/>
    </source>
</evidence>
<dbReference type="AlphaFoldDB" id="A0A6A8MCX8"/>
<dbReference type="PANTHER" id="PTHR43537">
    <property type="entry name" value="TRANSCRIPTIONAL REGULATOR, GNTR FAMILY"/>
    <property type="match status" value="1"/>
</dbReference>
<protein>
    <submittedName>
        <fullName evidence="5">GntR family transcriptional regulator</fullName>
    </submittedName>
</protein>
<dbReference type="CDD" id="cd07377">
    <property type="entry name" value="WHTH_GntR"/>
    <property type="match status" value="1"/>
</dbReference>
<dbReference type="Gene3D" id="1.20.120.530">
    <property type="entry name" value="GntR ligand-binding domain-like"/>
    <property type="match status" value="1"/>
</dbReference>